<dbReference type="GO" id="GO:0043024">
    <property type="term" value="F:ribosomal small subunit binding"/>
    <property type="evidence" value="ECO:0007669"/>
    <property type="project" value="TreeGrafter"/>
</dbReference>
<dbReference type="GO" id="GO:0005525">
    <property type="term" value="F:GTP binding"/>
    <property type="evidence" value="ECO:0007669"/>
    <property type="project" value="InterPro"/>
</dbReference>
<name>A0AA46TFP0_9ACTN</name>
<dbReference type="InterPro" id="IPR027417">
    <property type="entry name" value="P-loop_NTPase"/>
</dbReference>
<dbReference type="RefSeq" id="WP_271632917.1">
    <property type="nucleotide sequence ID" value="NZ_CP094970.1"/>
</dbReference>
<evidence type="ECO:0000313" key="3">
    <source>
        <dbReference type="EMBL" id="UYM04251.1"/>
    </source>
</evidence>
<keyword evidence="1" id="KW-0472">Membrane</keyword>
<dbReference type="Pfam" id="PF01926">
    <property type="entry name" value="MMR_HSR1"/>
    <property type="match status" value="1"/>
</dbReference>
<reference evidence="3" key="1">
    <citation type="submission" date="2022-01" db="EMBL/GenBank/DDBJ databases">
        <title>Nocardioidaceae gen. sp. A5X3R13.</title>
        <authorList>
            <person name="Lopez Marin M.A."/>
            <person name="Uhlik O."/>
        </authorList>
    </citation>
    <scope>NUCLEOTIDE SEQUENCE</scope>
    <source>
        <strain evidence="3">A5X3R13</strain>
    </source>
</reference>
<dbReference type="Proteomes" id="UP001164390">
    <property type="component" value="Chromosome"/>
</dbReference>
<feature type="transmembrane region" description="Helical" evidence="1">
    <location>
        <begin position="430"/>
        <end position="449"/>
    </location>
</feature>
<sequence>MSAGEVLANERADVSVRVSGLSRAVDASRGRLDDELLDPANTVVEHANARLRLSSEHTIVALAGATGSGKSSLFNKLSDLEIAGVGVKRPTTSWALACAWGPEGASDILDWIGIPARQQVSRMSMLDTSSDDTNLRGLVLLDLPDHDSTEVAHHLEVDRLVEYADLLVWVLDPQKYADAAIHERYLKPYATHSDVMIVVLNQIDLIPADKRDAAVADVRRLLVNDGVPDPIVLTTSTVTGQGLDDLRRMLVKRIREKQAARGRIGADVRPVAEQLAAVSGTVETPVIGESERAAFRDGLADSVGVPSVVELVRSIAVERGARMTSWPLMRLVTRPRTDPGHRIGGDGDMSSAALVHASMPELRAQRGHADSAVRELAENTTSTLTQPWVRAVRSATTGRSGEIVDAVDHAVESADLGLTKPPLWMRIVNIVQWLLLLGVVVGLAWWIAVTVSDGTGLPDPEVGGVSVPLIVAGGALVVGIVLGIVSRIAVGTSAKRRAREADAALRQSIARVADEQIIAPVDKELHAYDATRAGLRAALDGRG</sequence>
<dbReference type="GO" id="GO:0019843">
    <property type="term" value="F:rRNA binding"/>
    <property type="evidence" value="ECO:0007669"/>
    <property type="project" value="TreeGrafter"/>
</dbReference>
<feature type="transmembrane region" description="Helical" evidence="1">
    <location>
        <begin position="469"/>
        <end position="490"/>
    </location>
</feature>
<dbReference type="KEGG" id="sgrg:L0C25_17130"/>
<dbReference type="AlphaFoldDB" id="A0AA46TFP0"/>
<dbReference type="GO" id="GO:0000028">
    <property type="term" value="P:ribosomal small subunit assembly"/>
    <property type="evidence" value="ECO:0007669"/>
    <property type="project" value="TreeGrafter"/>
</dbReference>
<dbReference type="Gene3D" id="3.40.50.300">
    <property type="entry name" value="P-loop containing nucleotide triphosphate hydrolases"/>
    <property type="match status" value="1"/>
</dbReference>
<organism evidence="3 4">
    <name type="scientific">Solicola gregarius</name>
    <dbReference type="NCBI Taxonomy" id="2908642"/>
    <lineage>
        <taxon>Bacteria</taxon>
        <taxon>Bacillati</taxon>
        <taxon>Actinomycetota</taxon>
        <taxon>Actinomycetes</taxon>
        <taxon>Propionibacteriales</taxon>
        <taxon>Nocardioidaceae</taxon>
        <taxon>Solicola</taxon>
    </lineage>
</organism>
<evidence type="ECO:0000256" key="1">
    <source>
        <dbReference type="SAM" id="Phobius"/>
    </source>
</evidence>
<evidence type="ECO:0000259" key="2">
    <source>
        <dbReference type="Pfam" id="PF01926"/>
    </source>
</evidence>
<keyword evidence="1" id="KW-0812">Transmembrane</keyword>
<dbReference type="SUPFAM" id="SSF52540">
    <property type="entry name" value="P-loop containing nucleoside triphosphate hydrolases"/>
    <property type="match status" value="1"/>
</dbReference>
<dbReference type="InterPro" id="IPR005662">
    <property type="entry name" value="GTPase_Era-like"/>
</dbReference>
<keyword evidence="4" id="KW-1185">Reference proteome</keyword>
<keyword evidence="1" id="KW-1133">Transmembrane helix</keyword>
<feature type="domain" description="G" evidence="2">
    <location>
        <begin position="60"/>
        <end position="201"/>
    </location>
</feature>
<proteinExistence type="predicted"/>
<protein>
    <submittedName>
        <fullName evidence="3">50S ribosome-binding GTPase</fullName>
    </submittedName>
</protein>
<dbReference type="InterPro" id="IPR006073">
    <property type="entry name" value="GTP-bd"/>
</dbReference>
<accession>A0AA46TFP0</accession>
<dbReference type="EMBL" id="CP094970">
    <property type="protein sequence ID" value="UYM04251.1"/>
    <property type="molecule type" value="Genomic_DNA"/>
</dbReference>
<dbReference type="PANTHER" id="PTHR42698">
    <property type="entry name" value="GTPASE ERA"/>
    <property type="match status" value="1"/>
</dbReference>
<dbReference type="GO" id="GO:0005829">
    <property type="term" value="C:cytosol"/>
    <property type="evidence" value="ECO:0007669"/>
    <property type="project" value="TreeGrafter"/>
</dbReference>
<evidence type="ECO:0000313" key="4">
    <source>
        <dbReference type="Proteomes" id="UP001164390"/>
    </source>
</evidence>
<gene>
    <name evidence="3" type="ORF">L0C25_17130</name>
</gene>
<dbReference type="PANTHER" id="PTHR42698:SF1">
    <property type="entry name" value="GTPASE ERA, MITOCHONDRIAL"/>
    <property type="match status" value="1"/>
</dbReference>